<keyword evidence="2" id="KW-0240">DNA-directed RNA polymerase</keyword>
<evidence type="ECO:0000256" key="11">
    <source>
        <dbReference type="ARBA" id="ARBA00023125"/>
    </source>
</evidence>
<dbReference type="NCBIfam" id="TIGR01391">
    <property type="entry name" value="dnaG"/>
    <property type="match status" value="1"/>
</dbReference>
<dbReference type="HAMAP" id="MF_00974">
    <property type="entry name" value="DNA_primase_DnaG"/>
    <property type="match status" value="1"/>
</dbReference>
<evidence type="ECO:0000256" key="6">
    <source>
        <dbReference type="ARBA" id="ARBA00022705"/>
    </source>
</evidence>
<keyword evidence="12" id="KW-0804">Transcription</keyword>
<accession>A0AA35WTD2</accession>
<organism evidence="14 15">
    <name type="scientific">Geodia barretti</name>
    <name type="common">Barrett's horny sponge</name>
    <dbReference type="NCBI Taxonomy" id="519541"/>
    <lineage>
        <taxon>Eukaryota</taxon>
        <taxon>Metazoa</taxon>
        <taxon>Porifera</taxon>
        <taxon>Demospongiae</taxon>
        <taxon>Heteroscleromorpha</taxon>
        <taxon>Tetractinellida</taxon>
        <taxon>Astrophorina</taxon>
        <taxon>Geodiidae</taxon>
        <taxon>Geodia</taxon>
    </lineage>
</organism>
<dbReference type="CDD" id="cd03364">
    <property type="entry name" value="TOPRIM_DnaG_primases"/>
    <property type="match status" value="1"/>
</dbReference>
<dbReference type="Pfam" id="PF01807">
    <property type="entry name" value="Zn_ribbon_DnaG"/>
    <property type="match status" value="1"/>
</dbReference>
<dbReference type="InterPro" id="IPR013264">
    <property type="entry name" value="DNAG_N"/>
</dbReference>
<dbReference type="InterPro" id="IPR036977">
    <property type="entry name" value="DNA_primase_Znf_CHC2"/>
</dbReference>
<dbReference type="InterPro" id="IPR006295">
    <property type="entry name" value="DNA_primase_DnaG"/>
</dbReference>
<reference evidence="14" key="1">
    <citation type="submission" date="2023-03" db="EMBL/GenBank/DDBJ databases">
        <authorList>
            <person name="Steffen K."/>
            <person name="Cardenas P."/>
        </authorList>
    </citation>
    <scope>NUCLEOTIDE SEQUENCE</scope>
</reference>
<dbReference type="SUPFAM" id="SSF57783">
    <property type="entry name" value="Zinc beta-ribbon"/>
    <property type="match status" value="1"/>
</dbReference>
<keyword evidence="6" id="KW-0235">DNA replication</keyword>
<feature type="domain" description="Toprim" evidence="13">
    <location>
        <begin position="262"/>
        <end position="343"/>
    </location>
</feature>
<dbReference type="SUPFAM" id="SSF56731">
    <property type="entry name" value="DNA primase core"/>
    <property type="match status" value="1"/>
</dbReference>
<keyword evidence="11" id="KW-0238">DNA-binding</keyword>
<keyword evidence="15" id="KW-1185">Reference proteome</keyword>
<dbReference type="InterPro" id="IPR037068">
    <property type="entry name" value="DNA_primase_core_N_sf"/>
</dbReference>
<dbReference type="InterPro" id="IPR002694">
    <property type="entry name" value="Znf_CHC2"/>
</dbReference>
<dbReference type="InterPro" id="IPR006171">
    <property type="entry name" value="TOPRIM_dom"/>
</dbReference>
<dbReference type="Gene3D" id="1.10.860.10">
    <property type="entry name" value="DNAb Helicase, Chain A"/>
    <property type="match status" value="1"/>
</dbReference>
<dbReference type="Pfam" id="PF08275">
    <property type="entry name" value="DNAG_N"/>
    <property type="match status" value="1"/>
</dbReference>
<keyword evidence="9" id="KW-0862">Zinc</keyword>
<name>A0AA35WTD2_GEOBA</name>
<dbReference type="GO" id="GO:0005737">
    <property type="term" value="C:cytoplasm"/>
    <property type="evidence" value="ECO:0007669"/>
    <property type="project" value="TreeGrafter"/>
</dbReference>
<comment type="caution">
    <text evidence="14">The sequence shown here is derived from an EMBL/GenBank/DDBJ whole genome shotgun (WGS) entry which is preliminary data.</text>
</comment>
<dbReference type="Pfam" id="PF10410">
    <property type="entry name" value="DnaB_bind"/>
    <property type="match status" value="1"/>
</dbReference>
<evidence type="ECO:0000256" key="9">
    <source>
        <dbReference type="ARBA" id="ARBA00022833"/>
    </source>
</evidence>
<dbReference type="InterPro" id="IPR050219">
    <property type="entry name" value="DnaG_primase"/>
</dbReference>
<dbReference type="GO" id="GO:0006269">
    <property type="term" value="P:DNA replication, synthesis of primer"/>
    <property type="evidence" value="ECO:0007669"/>
    <property type="project" value="UniProtKB-KW"/>
</dbReference>
<dbReference type="PANTHER" id="PTHR30313">
    <property type="entry name" value="DNA PRIMASE"/>
    <property type="match status" value="1"/>
</dbReference>
<dbReference type="PANTHER" id="PTHR30313:SF2">
    <property type="entry name" value="DNA PRIMASE"/>
    <property type="match status" value="1"/>
</dbReference>
<dbReference type="PIRSF" id="PIRSF002811">
    <property type="entry name" value="DnaG"/>
    <property type="match status" value="1"/>
</dbReference>
<evidence type="ECO:0000256" key="7">
    <source>
        <dbReference type="ARBA" id="ARBA00022723"/>
    </source>
</evidence>
<dbReference type="Gene3D" id="3.90.980.10">
    <property type="entry name" value="DNA primase, catalytic core, N-terminal domain"/>
    <property type="match status" value="1"/>
</dbReference>
<dbReference type="SMART" id="SM00493">
    <property type="entry name" value="TOPRIM"/>
    <property type="match status" value="1"/>
</dbReference>
<dbReference type="PROSITE" id="PS50880">
    <property type="entry name" value="TOPRIM"/>
    <property type="match status" value="1"/>
</dbReference>
<dbReference type="GO" id="GO:0003677">
    <property type="term" value="F:DNA binding"/>
    <property type="evidence" value="ECO:0007669"/>
    <property type="project" value="UniProtKB-KW"/>
</dbReference>
<dbReference type="Gene3D" id="3.40.1360.10">
    <property type="match status" value="1"/>
</dbReference>
<dbReference type="InterPro" id="IPR019475">
    <property type="entry name" value="DNA_primase_DnaB-bd"/>
</dbReference>
<evidence type="ECO:0000256" key="3">
    <source>
        <dbReference type="ARBA" id="ARBA00022515"/>
    </source>
</evidence>
<evidence type="ECO:0000313" key="14">
    <source>
        <dbReference type="EMBL" id="CAI8025960.1"/>
    </source>
</evidence>
<protein>
    <submittedName>
        <fullName evidence="14">DNA primase</fullName>
    </submittedName>
</protein>
<keyword evidence="8" id="KW-0863">Zinc-finger</keyword>
<dbReference type="Pfam" id="PF13155">
    <property type="entry name" value="Toprim_2"/>
    <property type="match status" value="1"/>
</dbReference>
<proteinExistence type="inferred from homology"/>
<keyword evidence="10" id="KW-0460">Magnesium</keyword>
<evidence type="ECO:0000313" key="15">
    <source>
        <dbReference type="Proteomes" id="UP001174909"/>
    </source>
</evidence>
<gene>
    <name evidence="14" type="ORF">GBAR_LOCUS14953</name>
</gene>
<dbReference type="InterPro" id="IPR030846">
    <property type="entry name" value="DnaG_bac"/>
</dbReference>
<evidence type="ECO:0000256" key="12">
    <source>
        <dbReference type="ARBA" id="ARBA00023163"/>
    </source>
</evidence>
<evidence type="ECO:0000256" key="8">
    <source>
        <dbReference type="ARBA" id="ARBA00022771"/>
    </source>
</evidence>
<keyword evidence="4" id="KW-0808">Transferase</keyword>
<dbReference type="Gene3D" id="3.90.580.10">
    <property type="entry name" value="Zinc finger, CHC2-type domain"/>
    <property type="match status" value="1"/>
</dbReference>
<comment type="cofactor">
    <cofactor evidence="1">
        <name>Zn(2+)</name>
        <dbReference type="ChEBI" id="CHEBI:29105"/>
    </cofactor>
</comment>
<evidence type="ECO:0000256" key="1">
    <source>
        <dbReference type="ARBA" id="ARBA00001947"/>
    </source>
</evidence>
<dbReference type="Proteomes" id="UP001174909">
    <property type="component" value="Unassembled WGS sequence"/>
</dbReference>
<dbReference type="FunFam" id="3.90.580.10:FF:000001">
    <property type="entry name" value="DNA primase"/>
    <property type="match status" value="1"/>
</dbReference>
<evidence type="ECO:0000256" key="5">
    <source>
        <dbReference type="ARBA" id="ARBA00022695"/>
    </source>
</evidence>
<dbReference type="EMBL" id="CASHTH010002193">
    <property type="protein sequence ID" value="CAI8025960.1"/>
    <property type="molecule type" value="Genomic_DNA"/>
</dbReference>
<dbReference type="GO" id="GO:0000428">
    <property type="term" value="C:DNA-directed RNA polymerase complex"/>
    <property type="evidence" value="ECO:0007669"/>
    <property type="project" value="UniProtKB-KW"/>
</dbReference>
<evidence type="ECO:0000256" key="4">
    <source>
        <dbReference type="ARBA" id="ARBA00022679"/>
    </source>
</evidence>
<dbReference type="InterPro" id="IPR016136">
    <property type="entry name" value="DNA_helicase_N/primase_C"/>
</dbReference>
<evidence type="ECO:0000259" key="13">
    <source>
        <dbReference type="PROSITE" id="PS50880"/>
    </source>
</evidence>
<evidence type="ECO:0000256" key="2">
    <source>
        <dbReference type="ARBA" id="ARBA00022478"/>
    </source>
</evidence>
<keyword evidence="5" id="KW-0548">Nucleotidyltransferase</keyword>
<keyword evidence="7" id="KW-0479">Metal-binding</keyword>
<dbReference type="AlphaFoldDB" id="A0AA35WTD2"/>
<dbReference type="SMART" id="SM00400">
    <property type="entry name" value="ZnF_CHCC"/>
    <property type="match status" value="1"/>
</dbReference>
<dbReference type="GO" id="GO:0008270">
    <property type="term" value="F:zinc ion binding"/>
    <property type="evidence" value="ECO:0007669"/>
    <property type="project" value="UniProtKB-KW"/>
</dbReference>
<dbReference type="InterPro" id="IPR034151">
    <property type="entry name" value="TOPRIM_DnaG_bac"/>
</dbReference>
<dbReference type="GO" id="GO:0003899">
    <property type="term" value="F:DNA-directed RNA polymerase activity"/>
    <property type="evidence" value="ECO:0007669"/>
    <property type="project" value="InterPro"/>
</dbReference>
<evidence type="ECO:0000256" key="10">
    <source>
        <dbReference type="ARBA" id="ARBA00022842"/>
    </source>
</evidence>
<keyword evidence="3" id="KW-0639">Primosome</keyword>
<sequence>MRQASNYIPREILDNICAQNDIAEVISECGVLLKPVGKTYKGLCPFHDEKTPSFNVSPEKQAFYCFGCNAGGNVISFLRKYDGKSFMEAMEWLSERAGIPLPAQDGRARQISQKRLELQDLNRFAMEHFHRQLLDPKIGGYALAYLKNRAIKDQTIREFQLGYATPGRQDIVKAATQAGFSIQQLIDVGLIRSDEQGTTDRFRGRVIFPIRDERGNPVGFGGRAVSEEQLPKYLNSPTTALYDKSKTLYNLYEARQAIQKEEKVILVEGYFDALMPYQAGAQNVVASLGTSFSASHADLLKRFADETILLYDGDPAGFQATLRGLHILLAAGLRVQVASLPPDTDPDQFIRAQGLDTFNQLIDSAMNLIEFQIQRATQQHAIHRIDVKTQAIKEIALTLSNLKNQVELSEYAKYAAQELDIERSVLLRELQRLGVKMSRPVSPPRHTQAAPTARMSPRESIEWQLIEALLQGPDLLSLAKANFHYQDFTHPDFATIGRMLWEASDNEAIIDMQNLINACANEKITSIISKALLKKTIPPNLTTRVEGCLKKLKDFLLWDVERMRRSEALAQGNNSKSILAELVELSNRRRQLAR</sequence>
<dbReference type="FunFam" id="3.40.1360.10:FF:000002">
    <property type="entry name" value="DNA primase"/>
    <property type="match status" value="1"/>
</dbReference>